<name>A0A8J5WUJ0_ZIZPA</name>
<comment type="caution">
    <text evidence="1">The sequence shown here is derived from an EMBL/GenBank/DDBJ whole genome shotgun (WGS) entry which is preliminary data.</text>
</comment>
<dbReference type="PANTHER" id="PTHR36325">
    <property type="entry name" value="MYOSIN-2 HEAVY CHAIN-LIKE PROTEIN"/>
    <property type="match status" value="1"/>
</dbReference>
<protein>
    <submittedName>
        <fullName evidence="1">Uncharacterized protein</fullName>
    </submittedName>
</protein>
<dbReference type="EMBL" id="JAAALK010000079">
    <property type="protein sequence ID" value="KAG8097576.1"/>
    <property type="molecule type" value="Genomic_DNA"/>
</dbReference>
<gene>
    <name evidence="1" type="ORF">GUJ93_ZPchr0013g35151</name>
</gene>
<reference evidence="1" key="1">
    <citation type="journal article" date="2021" name="bioRxiv">
        <title>Whole Genome Assembly and Annotation of Northern Wild Rice, Zizania palustris L., Supports a Whole Genome Duplication in the Zizania Genus.</title>
        <authorList>
            <person name="Haas M."/>
            <person name="Kono T."/>
            <person name="Macchietto M."/>
            <person name="Millas R."/>
            <person name="McGilp L."/>
            <person name="Shao M."/>
            <person name="Duquette J."/>
            <person name="Hirsch C.N."/>
            <person name="Kimball J."/>
        </authorList>
    </citation>
    <scope>NUCLEOTIDE SEQUENCE</scope>
    <source>
        <tissue evidence="1">Fresh leaf tissue</tissue>
    </source>
</reference>
<organism evidence="1 2">
    <name type="scientific">Zizania palustris</name>
    <name type="common">Northern wild rice</name>
    <dbReference type="NCBI Taxonomy" id="103762"/>
    <lineage>
        <taxon>Eukaryota</taxon>
        <taxon>Viridiplantae</taxon>
        <taxon>Streptophyta</taxon>
        <taxon>Embryophyta</taxon>
        <taxon>Tracheophyta</taxon>
        <taxon>Spermatophyta</taxon>
        <taxon>Magnoliopsida</taxon>
        <taxon>Liliopsida</taxon>
        <taxon>Poales</taxon>
        <taxon>Poaceae</taxon>
        <taxon>BOP clade</taxon>
        <taxon>Oryzoideae</taxon>
        <taxon>Oryzeae</taxon>
        <taxon>Zizaniinae</taxon>
        <taxon>Zizania</taxon>
    </lineage>
</organism>
<evidence type="ECO:0000313" key="1">
    <source>
        <dbReference type="EMBL" id="KAG8097576.1"/>
    </source>
</evidence>
<proteinExistence type="predicted"/>
<dbReference type="Proteomes" id="UP000729402">
    <property type="component" value="Unassembled WGS sequence"/>
</dbReference>
<dbReference type="OrthoDB" id="2019579at2759"/>
<accession>A0A8J5WUJ0</accession>
<keyword evidence="2" id="KW-1185">Reference proteome</keyword>
<reference evidence="1" key="2">
    <citation type="submission" date="2021-02" db="EMBL/GenBank/DDBJ databases">
        <authorList>
            <person name="Kimball J.A."/>
            <person name="Haas M.W."/>
            <person name="Macchietto M."/>
            <person name="Kono T."/>
            <person name="Duquette J."/>
            <person name="Shao M."/>
        </authorList>
    </citation>
    <scope>NUCLEOTIDE SEQUENCE</scope>
    <source>
        <tissue evidence="1">Fresh leaf tissue</tissue>
    </source>
</reference>
<dbReference type="PANTHER" id="PTHR36325:SF1">
    <property type="entry name" value="MYOSIN-2 HEAVY CHAIN-LIKE PROTEIN"/>
    <property type="match status" value="1"/>
</dbReference>
<dbReference type="AlphaFoldDB" id="A0A8J5WUJ0"/>
<sequence length="111" mass="12588">MEHEKNGDMILLKKSDTKCIDGEPGLADIFVKRPTKLEQAKLTATAEETPQGSFNPVEERRRARQKELMDAWGGVGLGNSMKPHLSKIERDKVAWRKAEEEQKQISATREL</sequence>
<evidence type="ECO:0000313" key="2">
    <source>
        <dbReference type="Proteomes" id="UP000729402"/>
    </source>
</evidence>